<dbReference type="FunCoup" id="K0IFF9">
    <property type="interactions" value="33"/>
</dbReference>
<dbReference type="BioCyc" id="CNIT1237085:G1324-623-MONOMER"/>
<feature type="transmembrane region" description="Helical" evidence="10">
    <location>
        <begin position="12"/>
        <end position="34"/>
    </location>
</feature>
<dbReference type="HOGENOM" id="CLU_005126_7_1_2"/>
<keyword evidence="6" id="KW-0915">Sodium</keyword>
<keyword evidence="8 10" id="KW-0472">Membrane</keyword>
<dbReference type="AlphaFoldDB" id="K0IFF9"/>
<dbReference type="PANTHER" id="PTHR43562">
    <property type="entry name" value="NAPA-TYPE SODIUM/HYDROGEN ANTIPORTER"/>
    <property type="match status" value="1"/>
</dbReference>
<dbReference type="InterPro" id="IPR006153">
    <property type="entry name" value="Cation/H_exchanger_TM"/>
</dbReference>
<keyword evidence="5 10" id="KW-1133">Transmembrane helix</keyword>
<evidence type="ECO:0000256" key="3">
    <source>
        <dbReference type="ARBA" id="ARBA00022449"/>
    </source>
</evidence>
<dbReference type="STRING" id="1237085.Ngar_c06250"/>
<comment type="subcellular location">
    <subcellularLocation>
        <location evidence="1">Membrane</location>
        <topology evidence="1">Multi-pass membrane protein</topology>
    </subcellularLocation>
</comment>
<dbReference type="PANTHER" id="PTHR43562:SF3">
    <property type="entry name" value="SODIUM ION_PROTON EXCHANGER (EUROFUNG)"/>
    <property type="match status" value="1"/>
</dbReference>
<evidence type="ECO:0000256" key="10">
    <source>
        <dbReference type="SAM" id="Phobius"/>
    </source>
</evidence>
<evidence type="ECO:0000256" key="5">
    <source>
        <dbReference type="ARBA" id="ARBA00022989"/>
    </source>
</evidence>
<dbReference type="InParanoid" id="K0IFF9"/>
<feature type="transmembrane region" description="Helical" evidence="10">
    <location>
        <begin position="78"/>
        <end position="101"/>
    </location>
</feature>
<name>K0IFF9_NITGG</name>
<evidence type="ECO:0000256" key="6">
    <source>
        <dbReference type="ARBA" id="ARBA00023053"/>
    </source>
</evidence>
<evidence type="ECO:0000313" key="13">
    <source>
        <dbReference type="Proteomes" id="UP000008037"/>
    </source>
</evidence>
<evidence type="ECO:0000256" key="2">
    <source>
        <dbReference type="ARBA" id="ARBA00022448"/>
    </source>
</evidence>
<keyword evidence="2" id="KW-0813">Transport</keyword>
<dbReference type="InterPro" id="IPR038770">
    <property type="entry name" value="Na+/solute_symporter_sf"/>
</dbReference>
<reference evidence="12 13" key="1">
    <citation type="journal article" date="2012" name="Environ. Microbiol.">
        <title>The genome of the ammonia-oxidizing Candidatus Nitrososphaera gargensis: insights into metabolic versatility and environmental adaptations.</title>
        <authorList>
            <person name="Spang A."/>
            <person name="Poehlein A."/>
            <person name="Offre P."/>
            <person name="Zumbragel S."/>
            <person name="Haider S."/>
            <person name="Rychlik N."/>
            <person name="Nowka B."/>
            <person name="Schmeisser C."/>
            <person name="Lebedeva E.V."/>
            <person name="Rattei T."/>
            <person name="Bohm C."/>
            <person name="Schmid M."/>
            <person name="Galushko A."/>
            <person name="Hatzenpichler R."/>
            <person name="Weinmaier T."/>
            <person name="Daniel R."/>
            <person name="Schleper C."/>
            <person name="Spieck E."/>
            <person name="Streit W."/>
            <person name="Wagner M."/>
        </authorList>
    </citation>
    <scope>NUCLEOTIDE SEQUENCE [LARGE SCALE GENOMIC DNA]</scope>
    <source>
        <strain evidence="13">Ga9.2</strain>
    </source>
</reference>
<dbReference type="Pfam" id="PF00999">
    <property type="entry name" value="Na_H_Exchanger"/>
    <property type="match status" value="1"/>
</dbReference>
<evidence type="ECO:0000256" key="7">
    <source>
        <dbReference type="ARBA" id="ARBA00023065"/>
    </source>
</evidence>
<evidence type="ECO:0000256" key="4">
    <source>
        <dbReference type="ARBA" id="ARBA00022692"/>
    </source>
</evidence>
<keyword evidence="4 10" id="KW-0812">Transmembrane</keyword>
<organism evidence="12 13">
    <name type="scientific">Nitrososphaera gargensis (strain Ga9.2)</name>
    <dbReference type="NCBI Taxonomy" id="1237085"/>
    <lineage>
        <taxon>Archaea</taxon>
        <taxon>Nitrososphaerota</taxon>
        <taxon>Nitrososphaeria</taxon>
        <taxon>Nitrososphaerales</taxon>
        <taxon>Nitrososphaeraceae</taxon>
        <taxon>Nitrososphaera</taxon>
    </lineage>
</organism>
<accession>K0IFF9</accession>
<feature type="transmembrane region" description="Helical" evidence="10">
    <location>
        <begin position="46"/>
        <end position="66"/>
    </location>
</feature>
<dbReference type="GO" id="GO:0015297">
    <property type="term" value="F:antiporter activity"/>
    <property type="evidence" value="ECO:0007669"/>
    <property type="project" value="UniProtKB-KW"/>
</dbReference>
<dbReference type="EMBL" id="CP002408">
    <property type="protein sequence ID" value="AFU57568.1"/>
    <property type="molecule type" value="Genomic_DNA"/>
</dbReference>
<feature type="transmembrane region" description="Helical" evidence="10">
    <location>
        <begin position="107"/>
        <end position="126"/>
    </location>
</feature>
<dbReference type="Gene3D" id="1.20.1530.20">
    <property type="match status" value="1"/>
</dbReference>
<feature type="transmembrane region" description="Helical" evidence="10">
    <location>
        <begin position="173"/>
        <end position="195"/>
    </location>
</feature>
<dbReference type="KEGG" id="nga:Ngar_c06250"/>
<keyword evidence="3" id="KW-0050">Antiport</keyword>
<evidence type="ECO:0000256" key="9">
    <source>
        <dbReference type="ARBA" id="ARBA00023201"/>
    </source>
</evidence>
<dbReference type="GO" id="GO:0006814">
    <property type="term" value="P:sodium ion transport"/>
    <property type="evidence" value="ECO:0007669"/>
    <property type="project" value="UniProtKB-KW"/>
</dbReference>
<proteinExistence type="predicted"/>
<feature type="transmembrane region" description="Helical" evidence="10">
    <location>
        <begin position="138"/>
        <end position="161"/>
    </location>
</feature>
<evidence type="ECO:0000256" key="1">
    <source>
        <dbReference type="ARBA" id="ARBA00004141"/>
    </source>
</evidence>
<feature type="domain" description="Cation/H+ exchanger transmembrane" evidence="11">
    <location>
        <begin position="4"/>
        <end position="259"/>
    </location>
</feature>
<gene>
    <name evidence="12" type="ordered locus">Ngar_c06250</name>
</gene>
<evidence type="ECO:0000313" key="12">
    <source>
        <dbReference type="EMBL" id="AFU57568.1"/>
    </source>
</evidence>
<keyword evidence="7" id="KW-0406">Ion transport</keyword>
<dbReference type="Proteomes" id="UP000008037">
    <property type="component" value="Chromosome"/>
</dbReference>
<protein>
    <submittedName>
        <fullName evidence="12">Monovalent cation/proton antiporter-2 family protein</fullName>
    </submittedName>
</protein>
<dbReference type="GO" id="GO:0016020">
    <property type="term" value="C:membrane"/>
    <property type="evidence" value="ECO:0007669"/>
    <property type="project" value="UniProtKB-SubCell"/>
</dbReference>
<sequence>MARLVQRMKQPIVLGEIIAGIIIGPFAIGGLLLIDGRPIVMLDETVLIIGEISAIIILFVAGMGTTPKELMKLGAPSFTVGALGVVAPFFVGYFVFVSIGIESLHVIIVATALIATNIAISVKVLSELGRLQSREGRLILGAAVADDVLAITVLSVVLTMVRTGNINPNINGVALSLLQILGIYAATLVASVVAIPRLLNLEIWKPHGSTEVAATAACFAVSGAASFAGLSPIVGAFAAGMAVTASKAFQQIRQYAEKLDIVFAPSSLR</sequence>
<evidence type="ECO:0000256" key="8">
    <source>
        <dbReference type="ARBA" id="ARBA00023136"/>
    </source>
</evidence>
<evidence type="ECO:0000259" key="11">
    <source>
        <dbReference type="Pfam" id="PF00999"/>
    </source>
</evidence>
<keyword evidence="13" id="KW-1185">Reference proteome</keyword>
<dbReference type="GO" id="GO:1902600">
    <property type="term" value="P:proton transmembrane transport"/>
    <property type="evidence" value="ECO:0007669"/>
    <property type="project" value="InterPro"/>
</dbReference>
<keyword evidence="9" id="KW-0739">Sodium transport</keyword>